<keyword evidence="8 17" id="KW-0133">Cell shape</keyword>
<dbReference type="HAMAP" id="MF_01006">
    <property type="entry name" value="Undec_diphosphatase"/>
    <property type="match status" value="1"/>
</dbReference>
<reference evidence="19" key="1">
    <citation type="journal article" date="2019" name="Int. J. Syst. Evol. Microbiol.">
        <title>The Global Catalogue of Microorganisms (GCM) 10K type strain sequencing project: providing services to taxonomists for standard genome sequencing and annotation.</title>
        <authorList>
            <consortium name="The Broad Institute Genomics Platform"/>
            <consortium name="The Broad Institute Genome Sequencing Center for Infectious Disease"/>
            <person name="Wu L."/>
            <person name="Ma J."/>
        </authorList>
    </citation>
    <scope>NUCLEOTIDE SEQUENCE [LARGE SCALE GENOMIC DNA]</scope>
    <source>
        <strain evidence="19">KCTC 33676</strain>
    </source>
</reference>
<name>A0ABW5R9A7_9BACL</name>
<feature type="transmembrane region" description="Helical" evidence="17">
    <location>
        <begin position="222"/>
        <end position="240"/>
    </location>
</feature>
<evidence type="ECO:0000256" key="8">
    <source>
        <dbReference type="ARBA" id="ARBA00022960"/>
    </source>
</evidence>
<evidence type="ECO:0000256" key="2">
    <source>
        <dbReference type="ARBA" id="ARBA00010621"/>
    </source>
</evidence>
<evidence type="ECO:0000256" key="1">
    <source>
        <dbReference type="ARBA" id="ARBA00004651"/>
    </source>
</evidence>
<feature type="transmembrane region" description="Helical" evidence="17">
    <location>
        <begin position="189"/>
        <end position="210"/>
    </location>
</feature>
<evidence type="ECO:0000256" key="9">
    <source>
        <dbReference type="ARBA" id="ARBA00022984"/>
    </source>
</evidence>
<comment type="subcellular location">
    <subcellularLocation>
        <location evidence="1 17">Cell membrane</location>
        <topology evidence="1 17">Multi-pass membrane protein</topology>
    </subcellularLocation>
</comment>
<evidence type="ECO:0000256" key="10">
    <source>
        <dbReference type="ARBA" id="ARBA00022989"/>
    </source>
</evidence>
<evidence type="ECO:0000313" key="18">
    <source>
        <dbReference type="EMBL" id="MFD2671588.1"/>
    </source>
</evidence>
<keyword evidence="5 17" id="KW-1003">Cell membrane</keyword>
<keyword evidence="11 17" id="KW-0472">Membrane</keyword>
<gene>
    <name evidence="17" type="primary">uppP</name>
    <name evidence="18" type="ORF">ACFSUC_08220</name>
</gene>
<feature type="transmembrane region" description="Helical" evidence="17">
    <location>
        <begin position="252"/>
        <end position="269"/>
    </location>
</feature>
<evidence type="ECO:0000256" key="12">
    <source>
        <dbReference type="ARBA" id="ARBA00023251"/>
    </source>
</evidence>
<evidence type="ECO:0000256" key="17">
    <source>
        <dbReference type="HAMAP-Rule" id="MF_01006"/>
    </source>
</evidence>
<sequence length="270" mass="29635">MEELLLLLKYVFLGTLQGFTEPIPISSSGHVVLAQDLLGLEIRGLSFETLVNFASLLAVLLIYRQDLVQLTTGSLGYLTGRQPERKSDFMFVVYLIIATIPAVIIGLWFGDLIADQLKGVKVIGITLLITGVALWAIRNLKGRKLDQNLNVVDAIIVGLAQAIALVPGISRSGATIVAAMGRGMKQETALKFSFFLYIPISLGSMVLQGSELISDPKLGELWLPYLLAFICSLIASYYSLRWFMGMMQRGNLKAFAYYCFAVGIAVLLFM</sequence>
<evidence type="ECO:0000256" key="4">
    <source>
        <dbReference type="ARBA" id="ARBA00021581"/>
    </source>
</evidence>
<comment type="miscellaneous">
    <text evidence="17">Bacitracin is thought to be involved in the inhibition of peptidoglycan synthesis by sequestering undecaprenyl diphosphate, thereby reducing the pool of lipid carrier available.</text>
</comment>
<evidence type="ECO:0000256" key="7">
    <source>
        <dbReference type="ARBA" id="ARBA00022801"/>
    </source>
</evidence>
<comment type="function">
    <text evidence="17">Catalyzes the dephosphorylation of undecaprenyl diphosphate (UPP). Confers resistance to bacitracin.</text>
</comment>
<evidence type="ECO:0000256" key="6">
    <source>
        <dbReference type="ARBA" id="ARBA00022692"/>
    </source>
</evidence>
<accession>A0ABW5R9A7</accession>
<keyword evidence="6 17" id="KW-0812">Transmembrane</keyword>
<dbReference type="Pfam" id="PF02673">
    <property type="entry name" value="BacA"/>
    <property type="match status" value="1"/>
</dbReference>
<comment type="catalytic activity">
    <reaction evidence="16 17">
        <text>di-trans,octa-cis-undecaprenyl diphosphate + H2O = di-trans,octa-cis-undecaprenyl phosphate + phosphate + H(+)</text>
        <dbReference type="Rhea" id="RHEA:28094"/>
        <dbReference type="ChEBI" id="CHEBI:15377"/>
        <dbReference type="ChEBI" id="CHEBI:15378"/>
        <dbReference type="ChEBI" id="CHEBI:43474"/>
        <dbReference type="ChEBI" id="CHEBI:58405"/>
        <dbReference type="ChEBI" id="CHEBI:60392"/>
        <dbReference type="EC" id="3.6.1.27"/>
    </reaction>
</comment>
<dbReference type="EMBL" id="JBHUMM010000013">
    <property type="protein sequence ID" value="MFD2671588.1"/>
    <property type="molecule type" value="Genomic_DNA"/>
</dbReference>
<dbReference type="PANTHER" id="PTHR30622:SF2">
    <property type="entry name" value="UNDECAPRENYL-DIPHOSPHATASE"/>
    <property type="match status" value="1"/>
</dbReference>
<evidence type="ECO:0000256" key="14">
    <source>
        <dbReference type="ARBA" id="ARBA00032707"/>
    </source>
</evidence>
<keyword evidence="7 17" id="KW-0378">Hydrolase</keyword>
<comment type="similarity">
    <text evidence="2 17">Belongs to the UppP family.</text>
</comment>
<evidence type="ECO:0000256" key="13">
    <source>
        <dbReference type="ARBA" id="ARBA00023316"/>
    </source>
</evidence>
<keyword evidence="10 17" id="KW-1133">Transmembrane helix</keyword>
<keyword evidence="19" id="KW-1185">Reference proteome</keyword>
<dbReference type="PANTHER" id="PTHR30622">
    <property type="entry name" value="UNDECAPRENYL-DIPHOSPHATASE"/>
    <property type="match status" value="1"/>
</dbReference>
<evidence type="ECO:0000256" key="15">
    <source>
        <dbReference type="ARBA" id="ARBA00032932"/>
    </source>
</evidence>
<feature type="transmembrane region" description="Helical" evidence="17">
    <location>
        <begin position="91"/>
        <end position="110"/>
    </location>
</feature>
<protein>
    <recommendedName>
        <fullName evidence="4 17">Undecaprenyl-diphosphatase</fullName>
        <ecNumber evidence="3 17">3.6.1.27</ecNumber>
    </recommendedName>
    <alternativeName>
        <fullName evidence="15 17">Bacitracin resistance protein</fullName>
    </alternativeName>
    <alternativeName>
        <fullName evidence="14 17">Undecaprenyl pyrophosphate phosphatase</fullName>
    </alternativeName>
</protein>
<dbReference type="Proteomes" id="UP001597497">
    <property type="component" value="Unassembled WGS sequence"/>
</dbReference>
<dbReference type="EC" id="3.6.1.27" evidence="3 17"/>
<evidence type="ECO:0000256" key="16">
    <source>
        <dbReference type="ARBA" id="ARBA00047594"/>
    </source>
</evidence>
<feature type="transmembrane region" description="Helical" evidence="17">
    <location>
        <begin position="122"/>
        <end position="140"/>
    </location>
</feature>
<feature type="transmembrane region" description="Helical" evidence="17">
    <location>
        <begin position="44"/>
        <end position="63"/>
    </location>
</feature>
<evidence type="ECO:0000256" key="11">
    <source>
        <dbReference type="ARBA" id="ARBA00023136"/>
    </source>
</evidence>
<comment type="caution">
    <text evidence="18">The sequence shown here is derived from an EMBL/GenBank/DDBJ whole genome shotgun (WGS) entry which is preliminary data.</text>
</comment>
<proteinExistence type="inferred from homology"/>
<keyword evidence="13 17" id="KW-0961">Cell wall biogenesis/degradation</keyword>
<keyword evidence="9 17" id="KW-0573">Peptidoglycan synthesis</keyword>
<dbReference type="RefSeq" id="WP_379929063.1">
    <property type="nucleotide sequence ID" value="NZ_JBHUMM010000013.1"/>
</dbReference>
<evidence type="ECO:0000256" key="3">
    <source>
        <dbReference type="ARBA" id="ARBA00012374"/>
    </source>
</evidence>
<evidence type="ECO:0000256" key="5">
    <source>
        <dbReference type="ARBA" id="ARBA00022475"/>
    </source>
</evidence>
<dbReference type="InterPro" id="IPR003824">
    <property type="entry name" value="UppP"/>
</dbReference>
<organism evidence="18 19">
    <name type="scientific">Marinicrinis sediminis</name>
    <dbReference type="NCBI Taxonomy" id="1652465"/>
    <lineage>
        <taxon>Bacteria</taxon>
        <taxon>Bacillati</taxon>
        <taxon>Bacillota</taxon>
        <taxon>Bacilli</taxon>
        <taxon>Bacillales</taxon>
        <taxon>Paenibacillaceae</taxon>
    </lineage>
</organism>
<keyword evidence="12 17" id="KW-0046">Antibiotic resistance</keyword>
<evidence type="ECO:0000313" key="19">
    <source>
        <dbReference type="Proteomes" id="UP001597497"/>
    </source>
</evidence>